<dbReference type="Proteomes" id="UP000500930">
    <property type="component" value="Chromosome"/>
</dbReference>
<keyword evidence="2" id="KW-0408">Iron</keyword>
<dbReference type="GO" id="GO:0008199">
    <property type="term" value="F:ferric iron binding"/>
    <property type="evidence" value="ECO:0007669"/>
    <property type="project" value="InterPro"/>
</dbReference>
<dbReference type="SMART" id="SM01219">
    <property type="entry name" value="Frataxin_Cyay"/>
    <property type="match status" value="1"/>
</dbReference>
<proteinExistence type="inferred from homology"/>
<dbReference type="GO" id="GO:0016226">
    <property type="term" value="P:iron-sulfur cluster assembly"/>
    <property type="evidence" value="ECO:0007669"/>
    <property type="project" value="InterPro"/>
</dbReference>
<evidence type="ECO:0000313" key="3">
    <source>
        <dbReference type="EMBL" id="QJC27271.1"/>
    </source>
</evidence>
<dbReference type="KEGG" id="aplt:ANPL_00770"/>
<keyword evidence="4" id="KW-1185">Reference proteome</keyword>
<sequence length="120" mass="13049">MATVVSFMVSMSSNTDLWTLANGALESLLVMVEAMEVPEGSVPVSCDRGSDSVEITDGENSYLVSWHAPTSQIWVASPISGSVRFAYDSEKECWWDARGNQELFTFVKAEVCDIFGILGG</sequence>
<protein>
    <submittedName>
        <fullName evidence="3">Frataxin-like domain-containing protein</fullName>
    </submittedName>
</protein>
<comment type="similarity">
    <text evidence="1">Belongs to the frataxin family.</text>
</comment>
<dbReference type="SUPFAM" id="SSF55387">
    <property type="entry name" value="Frataxin/Nqo15-like"/>
    <property type="match status" value="1"/>
</dbReference>
<name>A0A858PXF7_9RICK</name>
<dbReference type="PROSITE" id="PS50810">
    <property type="entry name" value="FRATAXIN_2"/>
    <property type="match status" value="1"/>
</dbReference>
<organism evidence="3 4">
    <name type="scientific">Anaplasma platys</name>
    <dbReference type="NCBI Taxonomy" id="949"/>
    <lineage>
        <taxon>Bacteria</taxon>
        <taxon>Pseudomonadati</taxon>
        <taxon>Pseudomonadota</taxon>
        <taxon>Alphaproteobacteria</taxon>
        <taxon>Rickettsiales</taxon>
        <taxon>Anaplasmataceae</taxon>
        <taxon>Anaplasma</taxon>
    </lineage>
</organism>
<dbReference type="InterPro" id="IPR036524">
    <property type="entry name" value="Frataxin/CyaY_sf"/>
</dbReference>
<gene>
    <name evidence="3" type="ORF">ANPL_00770</name>
</gene>
<dbReference type="InterPro" id="IPR002908">
    <property type="entry name" value="Frataxin/CyaY"/>
</dbReference>
<reference evidence="3 4" key="1">
    <citation type="journal article" date="2020" name="Pathogens">
        <title>First Whole Genome Sequence of Anaplasma platys, an Obligate Intracellular Rickettsial Pathogen of Dogs.</title>
        <authorList>
            <person name="Llanes A."/>
            <person name="Rajeev S."/>
        </authorList>
    </citation>
    <scope>NUCLEOTIDE SEQUENCE [LARGE SCALE GENOMIC DNA]</scope>
    <source>
        <strain evidence="3 4">S3</strain>
    </source>
</reference>
<accession>A0A858PXF7</accession>
<dbReference type="GO" id="GO:0005737">
    <property type="term" value="C:cytoplasm"/>
    <property type="evidence" value="ECO:0007669"/>
    <property type="project" value="UniProtKB-ARBA"/>
</dbReference>
<dbReference type="AlphaFoldDB" id="A0A858PXF7"/>
<dbReference type="Gene3D" id="3.30.920.10">
    <property type="entry name" value="Frataxin/CyaY"/>
    <property type="match status" value="1"/>
</dbReference>
<evidence type="ECO:0000256" key="1">
    <source>
        <dbReference type="ARBA" id="ARBA00008183"/>
    </source>
</evidence>
<evidence type="ECO:0000313" key="4">
    <source>
        <dbReference type="Proteomes" id="UP000500930"/>
    </source>
</evidence>
<evidence type="ECO:0000256" key="2">
    <source>
        <dbReference type="ARBA" id="ARBA00023004"/>
    </source>
</evidence>
<dbReference type="EMBL" id="CP046391">
    <property type="protein sequence ID" value="QJC27271.1"/>
    <property type="molecule type" value="Genomic_DNA"/>
</dbReference>
<dbReference type="Pfam" id="PF01491">
    <property type="entry name" value="Frataxin_Cyay"/>
    <property type="match status" value="1"/>
</dbReference>